<proteinExistence type="predicted"/>
<keyword evidence="1" id="KW-1133">Transmembrane helix</keyword>
<feature type="transmembrane region" description="Helical" evidence="1">
    <location>
        <begin position="48"/>
        <end position="65"/>
    </location>
</feature>
<keyword evidence="3" id="KW-1185">Reference proteome</keyword>
<keyword evidence="1" id="KW-0812">Transmembrane</keyword>
<dbReference type="AlphaFoldDB" id="X7EBA3"/>
<name>X7EBA3_9RHOB</name>
<evidence type="ECO:0000256" key="1">
    <source>
        <dbReference type="SAM" id="Phobius"/>
    </source>
</evidence>
<evidence type="ECO:0000313" key="3">
    <source>
        <dbReference type="Proteomes" id="UP000022447"/>
    </source>
</evidence>
<comment type="caution">
    <text evidence="2">The sequence shown here is derived from an EMBL/GenBank/DDBJ whole genome shotgun (WGS) entry which is preliminary data.</text>
</comment>
<dbReference type="EMBL" id="JALZ01000029">
    <property type="protein sequence ID" value="ETX13359.1"/>
    <property type="molecule type" value="Genomic_DNA"/>
</dbReference>
<accession>X7EBA3</accession>
<protein>
    <submittedName>
        <fullName evidence="2">Uncharacterized protein</fullName>
    </submittedName>
</protein>
<sequence length="74" mass="7266">MAVVTGSGQFTGGPIAASVVSVPGAMIGAALIILLSEGGSVARALMRPVFGIVALSWAIANALFARRAGCADAH</sequence>
<gene>
    <name evidence="2" type="ORF">OCH239_10980</name>
</gene>
<dbReference type="Proteomes" id="UP000022447">
    <property type="component" value="Unassembled WGS sequence"/>
</dbReference>
<keyword evidence="1" id="KW-0472">Membrane</keyword>
<organism evidence="2 3">
    <name type="scientific">Roseivivax halodurans JCM 10272</name>
    <dbReference type="NCBI Taxonomy" id="1449350"/>
    <lineage>
        <taxon>Bacteria</taxon>
        <taxon>Pseudomonadati</taxon>
        <taxon>Pseudomonadota</taxon>
        <taxon>Alphaproteobacteria</taxon>
        <taxon>Rhodobacterales</taxon>
        <taxon>Roseobacteraceae</taxon>
        <taxon>Roseivivax</taxon>
    </lineage>
</organism>
<feature type="transmembrane region" description="Helical" evidence="1">
    <location>
        <begin position="15"/>
        <end position="36"/>
    </location>
</feature>
<dbReference type="STRING" id="1449350.OCH239_10980"/>
<reference evidence="2 3" key="1">
    <citation type="submission" date="2014-01" db="EMBL/GenBank/DDBJ databases">
        <title>Roseivivax halodurans JCM 10272 Genome Sequencing.</title>
        <authorList>
            <person name="Lai Q."/>
            <person name="Li G."/>
            <person name="Shao Z."/>
        </authorList>
    </citation>
    <scope>NUCLEOTIDE SEQUENCE [LARGE SCALE GENOMIC DNA]</scope>
    <source>
        <strain evidence="2 3">JCM 10272</strain>
    </source>
</reference>
<evidence type="ECO:0000313" key="2">
    <source>
        <dbReference type="EMBL" id="ETX13359.1"/>
    </source>
</evidence>
<dbReference type="RefSeq" id="WP_037265362.1">
    <property type="nucleotide sequence ID" value="NZ_JALZ01000029.1"/>
</dbReference>